<sequence length="121" mass="12705">MVNGISSEILNSWLLACHHFPYIHALGLAIDAGILSFVLPIASSEIVHILAVDDKCIPITVVEAVLVVGATATEHRSLPIEERLRVSGGGGGVRTALPPPGAVVYPLECASFIEKITVSLV</sequence>
<evidence type="ECO:0000256" key="1">
    <source>
        <dbReference type="SAM" id="Phobius"/>
    </source>
</evidence>
<evidence type="ECO:0000313" key="3">
    <source>
        <dbReference type="Proteomes" id="UP001497472"/>
    </source>
</evidence>
<keyword evidence="1" id="KW-0472">Membrane</keyword>
<comment type="caution">
    <text evidence="2">The sequence shown here is derived from an EMBL/GenBank/DDBJ whole genome shotgun (WGS) entry which is preliminary data.</text>
</comment>
<dbReference type="AlphaFoldDB" id="A0AAV1K1X8"/>
<keyword evidence="1" id="KW-0812">Transmembrane</keyword>
<organism evidence="2 3">
    <name type="scientific">Leptosia nina</name>
    <dbReference type="NCBI Taxonomy" id="320188"/>
    <lineage>
        <taxon>Eukaryota</taxon>
        <taxon>Metazoa</taxon>
        <taxon>Ecdysozoa</taxon>
        <taxon>Arthropoda</taxon>
        <taxon>Hexapoda</taxon>
        <taxon>Insecta</taxon>
        <taxon>Pterygota</taxon>
        <taxon>Neoptera</taxon>
        <taxon>Endopterygota</taxon>
        <taxon>Lepidoptera</taxon>
        <taxon>Glossata</taxon>
        <taxon>Ditrysia</taxon>
        <taxon>Papilionoidea</taxon>
        <taxon>Pieridae</taxon>
        <taxon>Pierinae</taxon>
        <taxon>Leptosia</taxon>
    </lineage>
</organism>
<keyword evidence="1" id="KW-1133">Transmembrane helix</keyword>
<dbReference type="EMBL" id="CAVLEF010000280">
    <property type="protein sequence ID" value="CAK1555751.1"/>
    <property type="molecule type" value="Genomic_DNA"/>
</dbReference>
<name>A0AAV1K1X8_9NEOP</name>
<feature type="transmembrane region" description="Helical" evidence="1">
    <location>
        <begin position="20"/>
        <end position="42"/>
    </location>
</feature>
<protein>
    <submittedName>
        <fullName evidence="2">Uncharacterized protein</fullName>
    </submittedName>
</protein>
<evidence type="ECO:0000313" key="2">
    <source>
        <dbReference type="EMBL" id="CAK1555751.1"/>
    </source>
</evidence>
<dbReference type="Proteomes" id="UP001497472">
    <property type="component" value="Unassembled WGS sequence"/>
</dbReference>
<proteinExistence type="predicted"/>
<keyword evidence="3" id="KW-1185">Reference proteome</keyword>
<accession>A0AAV1K1X8</accession>
<gene>
    <name evidence="2" type="ORF">LNINA_LOCUS14542</name>
</gene>
<reference evidence="2 3" key="1">
    <citation type="submission" date="2023-11" db="EMBL/GenBank/DDBJ databases">
        <authorList>
            <person name="Okamura Y."/>
        </authorList>
    </citation>
    <scope>NUCLEOTIDE SEQUENCE [LARGE SCALE GENOMIC DNA]</scope>
</reference>